<dbReference type="Proteomes" id="UP000032141">
    <property type="component" value="Chromosome C7"/>
</dbReference>
<evidence type="ECO:0000256" key="1">
    <source>
        <dbReference type="ARBA" id="ARBA00004123"/>
    </source>
</evidence>
<dbReference type="RefSeq" id="XP_013592976.1">
    <property type="nucleotide sequence ID" value="XM_013737522.1"/>
</dbReference>
<evidence type="ECO:0000256" key="10">
    <source>
        <dbReference type="ARBA" id="ARBA00023242"/>
    </source>
</evidence>
<keyword evidence="6" id="KW-0238">DNA-binding</keyword>
<dbReference type="OMA" id="SESWTHE"/>
<sequence length="550" mass="61364">MQSYWNIRSSSQILNLHQQKSLGFFFSSPVMETSRGSCRAGDRVLAPGFRFHPTDEELVVYYLKRKIRRKKLRVAAIGETDVYKFDPEELPGKALHNTGDRQWFFFSPRDRKQHGGRSSRATDRGYWKATGVDRIIKCNSRPVGEKKTLVFHRGRAPKGERTDWVMHEYTLHKEELEKCGDVKDNFVLYKIFKKSGSGPKNGEHYGAPFVEEEWAEEDDEVDEADAVHVPTNQLMVSVCLGSNNNIWADGGLNQSELNENDIQELMRQVSEETGVNSHVANNNPVNLAEDEYLEIDDLLLPGSEPSYVDKQGSAVLNDNDFFDVDSYIGDFDATNPQSEPVGVGLNNGVKNSLPVNTFPVTDQANNNQFPQQTWKNQDSNWPLRNSYTRKISSESWTHELNNDEVTVCKFGEAPGIGGASEFINPIASGISIAKGEEATKDESSQFSSSVWSFLESIPASPAFASENPIVNLNIVRISSLGGRYRLGSKSTSTNVVIAVNDSEAKRNKCGGYNKKNNHKGFFCLSIIGALCALSWVMMGTMGVSGRSLLW</sequence>
<keyword evidence="10" id="KW-0539">Nucleus</keyword>
<evidence type="ECO:0000256" key="11">
    <source>
        <dbReference type="SAM" id="Phobius"/>
    </source>
</evidence>
<dbReference type="OrthoDB" id="1929298at2759"/>
<protein>
    <recommendedName>
        <fullName evidence="12">NAC domain-containing protein</fullName>
    </recommendedName>
</protein>
<dbReference type="GO" id="GO:0005634">
    <property type="term" value="C:nucleus"/>
    <property type="evidence" value="ECO:0007669"/>
    <property type="project" value="UniProtKB-SubCell"/>
</dbReference>
<dbReference type="KEGG" id="boe:106301179"/>
<dbReference type="EnsemblPlants" id="Bo7g057730.1">
    <property type="protein sequence ID" value="Bo7g057730.1"/>
    <property type="gene ID" value="Bo7g057730"/>
</dbReference>
<proteinExistence type="predicted"/>
<reference evidence="13 14" key="1">
    <citation type="journal article" date="2014" name="Genome Biol.">
        <title>Transcriptome and methylome profiling reveals relics of genome dominance in the mesopolyploid Brassica oleracea.</title>
        <authorList>
            <person name="Parkin I.A."/>
            <person name="Koh C."/>
            <person name="Tang H."/>
            <person name="Robinson S.J."/>
            <person name="Kagale S."/>
            <person name="Clarke W.E."/>
            <person name="Town C.D."/>
            <person name="Nixon J."/>
            <person name="Krishnakumar V."/>
            <person name="Bidwell S.L."/>
            <person name="Denoeud F."/>
            <person name="Belcram H."/>
            <person name="Links M.G."/>
            <person name="Just J."/>
            <person name="Clarke C."/>
            <person name="Bender T."/>
            <person name="Huebert T."/>
            <person name="Mason A.S."/>
            <person name="Pires J.C."/>
            <person name="Barker G."/>
            <person name="Moore J."/>
            <person name="Walley P.G."/>
            <person name="Manoli S."/>
            <person name="Batley J."/>
            <person name="Edwards D."/>
            <person name="Nelson M.N."/>
            <person name="Wang X."/>
            <person name="Paterson A.H."/>
            <person name="King G."/>
            <person name="Bancroft I."/>
            <person name="Chalhoub B."/>
            <person name="Sharpe A.G."/>
        </authorList>
    </citation>
    <scope>NUCLEOTIDE SEQUENCE</scope>
    <source>
        <strain evidence="13 14">cv. TO1000</strain>
    </source>
</reference>
<keyword evidence="3 11" id="KW-0812">Transmembrane</keyword>
<name>A0A0D3D7A3_BRAOL</name>
<dbReference type="STRING" id="109376.A0A0D3D7A3"/>
<dbReference type="SUPFAM" id="SSF101941">
    <property type="entry name" value="NAC domain"/>
    <property type="match status" value="1"/>
</dbReference>
<feature type="domain" description="NAC" evidence="12">
    <location>
        <begin position="45"/>
        <end position="194"/>
    </location>
</feature>
<keyword evidence="5" id="KW-0805">Transcription regulation</keyword>
<dbReference type="HOGENOM" id="CLU_030918_1_0_1"/>
<accession>A0A0D3D7A3</accession>
<evidence type="ECO:0000256" key="4">
    <source>
        <dbReference type="ARBA" id="ARBA00022989"/>
    </source>
</evidence>
<dbReference type="GO" id="GO:0016020">
    <property type="term" value="C:membrane"/>
    <property type="evidence" value="ECO:0007669"/>
    <property type="project" value="UniProtKB-SubCell"/>
</dbReference>
<evidence type="ECO:0000256" key="7">
    <source>
        <dbReference type="ARBA" id="ARBA00023136"/>
    </source>
</evidence>
<dbReference type="SMR" id="A0A0D3D7A3"/>
<evidence type="ECO:0000313" key="14">
    <source>
        <dbReference type="Proteomes" id="UP000032141"/>
    </source>
</evidence>
<reference evidence="13" key="2">
    <citation type="submission" date="2015-03" db="UniProtKB">
        <authorList>
            <consortium name="EnsemblPlants"/>
        </authorList>
    </citation>
    <scope>IDENTIFICATION</scope>
</reference>
<dbReference type="GO" id="GO:0006355">
    <property type="term" value="P:regulation of DNA-templated transcription"/>
    <property type="evidence" value="ECO:0007669"/>
    <property type="project" value="InterPro"/>
</dbReference>
<keyword evidence="7 11" id="KW-0472">Membrane</keyword>
<dbReference type="GeneID" id="106301179"/>
<evidence type="ECO:0000256" key="8">
    <source>
        <dbReference type="ARBA" id="ARBA00023159"/>
    </source>
</evidence>
<dbReference type="GO" id="GO:0000976">
    <property type="term" value="F:transcription cis-regulatory region binding"/>
    <property type="evidence" value="ECO:0007669"/>
    <property type="project" value="UniProtKB-ARBA"/>
</dbReference>
<dbReference type="InterPro" id="IPR003441">
    <property type="entry name" value="NAC-dom"/>
</dbReference>
<evidence type="ECO:0000256" key="2">
    <source>
        <dbReference type="ARBA" id="ARBA00004167"/>
    </source>
</evidence>
<dbReference type="InterPro" id="IPR036093">
    <property type="entry name" value="NAC_dom_sf"/>
</dbReference>
<evidence type="ECO:0000313" key="13">
    <source>
        <dbReference type="EnsemblPlants" id="Bo7g057730.1"/>
    </source>
</evidence>
<evidence type="ECO:0000256" key="9">
    <source>
        <dbReference type="ARBA" id="ARBA00023163"/>
    </source>
</evidence>
<dbReference type="AlphaFoldDB" id="A0A0D3D7A3"/>
<evidence type="ECO:0000256" key="3">
    <source>
        <dbReference type="ARBA" id="ARBA00022692"/>
    </source>
</evidence>
<dbReference type="PROSITE" id="PS51005">
    <property type="entry name" value="NAC"/>
    <property type="match status" value="1"/>
</dbReference>
<organism evidence="13 14">
    <name type="scientific">Brassica oleracea var. oleracea</name>
    <dbReference type="NCBI Taxonomy" id="109376"/>
    <lineage>
        <taxon>Eukaryota</taxon>
        <taxon>Viridiplantae</taxon>
        <taxon>Streptophyta</taxon>
        <taxon>Embryophyta</taxon>
        <taxon>Tracheophyta</taxon>
        <taxon>Spermatophyta</taxon>
        <taxon>Magnoliopsida</taxon>
        <taxon>eudicotyledons</taxon>
        <taxon>Gunneridae</taxon>
        <taxon>Pentapetalae</taxon>
        <taxon>rosids</taxon>
        <taxon>malvids</taxon>
        <taxon>Brassicales</taxon>
        <taxon>Brassicaceae</taxon>
        <taxon>Brassiceae</taxon>
        <taxon>Brassica</taxon>
    </lineage>
</organism>
<keyword evidence="14" id="KW-1185">Reference proteome</keyword>
<dbReference type="Gramene" id="Bo7g057730.1">
    <property type="protein sequence ID" value="Bo7g057730.1"/>
    <property type="gene ID" value="Bo7g057730"/>
</dbReference>
<dbReference type="PANTHER" id="PTHR31744:SF216">
    <property type="entry name" value="NAC TRANSCRIPTION FACTOR"/>
    <property type="match status" value="1"/>
</dbReference>
<feature type="transmembrane region" description="Helical" evidence="11">
    <location>
        <begin position="521"/>
        <end position="543"/>
    </location>
</feature>
<keyword evidence="8" id="KW-0010">Activator</keyword>
<dbReference type="PANTHER" id="PTHR31744">
    <property type="entry name" value="PROTEIN CUP-SHAPED COTYLEDON 2-RELATED"/>
    <property type="match status" value="1"/>
</dbReference>
<evidence type="ECO:0000256" key="6">
    <source>
        <dbReference type="ARBA" id="ARBA00023125"/>
    </source>
</evidence>
<dbReference type="eggNOG" id="ENOG502QT9T">
    <property type="taxonomic scope" value="Eukaryota"/>
</dbReference>
<keyword evidence="9" id="KW-0804">Transcription</keyword>
<dbReference type="Pfam" id="PF02365">
    <property type="entry name" value="NAM"/>
    <property type="match status" value="1"/>
</dbReference>
<keyword evidence="4 11" id="KW-1133">Transmembrane helix</keyword>
<dbReference type="FunFam" id="2.170.150.80:FF:000006">
    <property type="entry name" value="NAC domain-containing protein 100-like"/>
    <property type="match status" value="1"/>
</dbReference>
<comment type="subcellular location">
    <subcellularLocation>
        <location evidence="2">Membrane</location>
        <topology evidence="2">Single-pass membrane protein</topology>
    </subcellularLocation>
    <subcellularLocation>
        <location evidence="1">Nucleus</location>
    </subcellularLocation>
</comment>
<evidence type="ECO:0000259" key="12">
    <source>
        <dbReference type="PROSITE" id="PS51005"/>
    </source>
</evidence>
<dbReference type="Gene3D" id="2.170.150.80">
    <property type="entry name" value="NAC domain"/>
    <property type="match status" value="1"/>
</dbReference>
<evidence type="ECO:0000256" key="5">
    <source>
        <dbReference type="ARBA" id="ARBA00023015"/>
    </source>
</evidence>